<dbReference type="AlphaFoldDB" id="A0A917L7D2"/>
<evidence type="ECO:0000313" key="2">
    <source>
        <dbReference type="Proteomes" id="UP000657574"/>
    </source>
</evidence>
<name>A0A917L7D2_9ACTN</name>
<protein>
    <submittedName>
        <fullName evidence="1">Uncharacterized protein</fullName>
    </submittedName>
</protein>
<keyword evidence="2" id="KW-1185">Reference proteome</keyword>
<gene>
    <name evidence="1" type="ORF">GCM10010121_068050</name>
</gene>
<dbReference type="Proteomes" id="UP000657574">
    <property type="component" value="Unassembled WGS sequence"/>
</dbReference>
<dbReference type="EMBL" id="BMQA01000033">
    <property type="protein sequence ID" value="GGJ47139.1"/>
    <property type="molecule type" value="Genomic_DNA"/>
</dbReference>
<proteinExistence type="predicted"/>
<organism evidence="1 2">
    <name type="scientific">Streptomyces brasiliensis</name>
    <dbReference type="NCBI Taxonomy" id="1954"/>
    <lineage>
        <taxon>Bacteria</taxon>
        <taxon>Bacillati</taxon>
        <taxon>Actinomycetota</taxon>
        <taxon>Actinomycetes</taxon>
        <taxon>Kitasatosporales</taxon>
        <taxon>Streptomycetaceae</taxon>
        <taxon>Streptomyces</taxon>
    </lineage>
</organism>
<evidence type="ECO:0000313" key="1">
    <source>
        <dbReference type="EMBL" id="GGJ47139.1"/>
    </source>
</evidence>
<reference evidence="1" key="1">
    <citation type="journal article" date="2014" name="Int. J. Syst. Evol. Microbiol.">
        <title>Complete genome sequence of Corynebacterium casei LMG S-19264T (=DSM 44701T), isolated from a smear-ripened cheese.</title>
        <authorList>
            <consortium name="US DOE Joint Genome Institute (JGI-PGF)"/>
            <person name="Walter F."/>
            <person name="Albersmeier A."/>
            <person name="Kalinowski J."/>
            <person name="Ruckert C."/>
        </authorList>
    </citation>
    <scope>NUCLEOTIDE SEQUENCE</scope>
    <source>
        <strain evidence="1">JCM 3086</strain>
    </source>
</reference>
<sequence>MDGVRVEVTVRARCERLDLFRRLAAASLTELPDDGDGTGEWVTARLSWPVVRAARRLPVFSGLAEVVDPPEARGTHGGVFRHGVVPGRVMGGGPARVSPASAGGRC</sequence>
<reference evidence="1" key="2">
    <citation type="submission" date="2020-09" db="EMBL/GenBank/DDBJ databases">
        <authorList>
            <person name="Sun Q."/>
            <person name="Ohkuma M."/>
        </authorList>
    </citation>
    <scope>NUCLEOTIDE SEQUENCE</scope>
    <source>
        <strain evidence="1">JCM 3086</strain>
    </source>
</reference>
<comment type="caution">
    <text evidence="1">The sequence shown here is derived from an EMBL/GenBank/DDBJ whole genome shotgun (WGS) entry which is preliminary data.</text>
</comment>
<accession>A0A917L7D2</accession>